<sequence length="139" mass="16324">MATFAFVLRLLQLPKRHLSKQPTMSLSMANLEGLELVEIMDAVRTQEYIHISFYSLYVYYVLATLPEEITIIFPHKRNLGKGLFFVIRYGMCTYIALHFTRGYRNYYHISAQSCKALGIVQHFVYWLVDFSCSRAFDFD</sequence>
<dbReference type="AlphaFoldDB" id="A0A4Y7TRU2"/>
<comment type="caution">
    <text evidence="2">The sequence shown here is derived from an EMBL/GenBank/DDBJ whole genome shotgun (WGS) entry which is preliminary data.</text>
</comment>
<dbReference type="EMBL" id="QPFP01000005">
    <property type="protein sequence ID" value="TEB36900.1"/>
    <property type="molecule type" value="Genomic_DNA"/>
</dbReference>
<evidence type="ECO:0000313" key="3">
    <source>
        <dbReference type="Proteomes" id="UP000298030"/>
    </source>
</evidence>
<organism evidence="2 3">
    <name type="scientific">Coprinellus micaceus</name>
    <name type="common">Glistening ink-cap mushroom</name>
    <name type="synonym">Coprinus micaceus</name>
    <dbReference type="NCBI Taxonomy" id="71717"/>
    <lineage>
        <taxon>Eukaryota</taxon>
        <taxon>Fungi</taxon>
        <taxon>Dikarya</taxon>
        <taxon>Basidiomycota</taxon>
        <taxon>Agaricomycotina</taxon>
        <taxon>Agaricomycetes</taxon>
        <taxon>Agaricomycetidae</taxon>
        <taxon>Agaricales</taxon>
        <taxon>Agaricineae</taxon>
        <taxon>Psathyrellaceae</taxon>
        <taxon>Coprinellus</taxon>
    </lineage>
</organism>
<dbReference type="Pfam" id="PF20151">
    <property type="entry name" value="DUF6533"/>
    <property type="match status" value="1"/>
</dbReference>
<dbReference type="OrthoDB" id="3000878at2759"/>
<gene>
    <name evidence="2" type="ORF">FA13DRAFT_1810450</name>
</gene>
<proteinExistence type="predicted"/>
<evidence type="ECO:0000259" key="1">
    <source>
        <dbReference type="Pfam" id="PF20151"/>
    </source>
</evidence>
<reference evidence="2 3" key="1">
    <citation type="journal article" date="2019" name="Nat. Ecol. Evol.">
        <title>Megaphylogeny resolves global patterns of mushroom evolution.</title>
        <authorList>
            <person name="Varga T."/>
            <person name="Krizsan K."/>
            <person name="Foldi C."/>
            <person name="Dima B."/>
            <person name="Sanchez-Garcia M."/>
            <person name="Sanchez-Ramirez S."/>
            <person name="Szollosi G.J."/>
            <person name="Szarkandi J.G."/>
            <person name="Papp V."/>
            <person name="Albert L."/>
            <person name="Andreopoulos W."/>
            <person name="Angelini C."/>
            <person name="Antonin V."/>
            <person name="Barry K.W."/>
            <person name="Bougher N.L."/>
            <person name="Buchanan P."/>
            <person name="Buyck B."/>
            <person name="Bense V."/>
            <person name="Catcheside P."/>
            <person name="Chovatia M."/>
            <person name="Cooper J."/>
            <person name="Damon W."/>
            <person name="Desjardin D."/>
            <person name="Finy P."/>
            <person name="Geml J."/>
            <person name="Haridas S."/>
            <person name="Hughes K."/>
            <person name="Justo A."/>
            <person name="Karasinski D."/>
            <person name="Kautmanova I."/>
            <person name="Kiss B."/>
            <person name="Kocsube S."/>
            <person name="Kotiranta H."/>
            <person name="LaButti K.M."/>
            <person name="Lechner B.E."/>
            <person name="Liimatainen K."/>
            <person name="Lipzen A."/>
            <person name="Lukacs Z."/>
            <person name="Mihaltcheva S."/>
            <person name="Morgado L.N."/>
            <person name="Niskanen T."/>
            <person name="Noordeloos M.E."/>
            <person name="Ohm R.A."/>
            <person name="Ortiz-Santana B."/>
            <person name="Ovrebo C."/>
            <person name="Racz N."/>
            <person name="Riley R."/>
            <person name="Savchenko A."/>
            <person name="Shiryaev A."/>
            <person name="Soop K."/>
            <person name="Spirin V."/>
            <person name="Szebenyi C."/>
            <person name="Tomsovsky M."/>
            <person name="Tulloss R.E."/>
            <person name="Uehling J."/>
            <person name="Grigoriev I.V."/>
            <person name="Vagvolgyi C."/>
            <person name="Papp T."/>
            <person name="Martin F.M."/>
            <person name="Miettinen O."/>
            <person name="Hibbett D.S."/>
            <person name="Nagy L.G."/>
        </authorList>
    </citation>
    <scope>NUCLEOTIDE SEQUENCE [LARGE SCALE GENOMIC DNA]</scope>
    <source>
        <strain evidence="2 3">FP101781</strain>
    </source>
</reference>
<name>A0A4Y7TRU2_COPMI</name>
<dbReference type="InterPro" id="IPR045340">
    <property type="entry name" value="DUF6533"/>
</dbReference>
<dbReference type="Proteomes" id="UP000298030">
    <property type="component" value="Unassembled WGS sequence"/>
</dbReference>
<protein>
    <recommendedName>
        <fullName evidence="1">DUF6533 domain-containing protein</fullName>
    </recommendedName>
</protein>
<keyword evidence="3" id="KW-1185">Reference proteome</keyword>
<feature type="domain" description="DUF6533" evidence="1">
    <location>
        <begin position="48"/>
        <end position="91"/>
    </location>
</feature>
<evidence type="ECO:0000313" key="2">
    <source>
        <dbReference type="EMBL" id="TEB36900.1"/>
    </source>
</evidence>
<accession>A0A4Y7TRU2</accession>